<accession>A0A841H5D7</accession>
<keyword evidence="3" id="KW-1185">Reference proteome</keyword>
<dbReference type="EMBL" id="JACHIA010000022">
    <property type="protein sequence ID" value="MBB6073188.1"/>
    <property type="molecule type" value="Genomic_DNA"/>
</dbReference>
<dbReference type="AlphaFoldDB" id="A0A841H5D7"/>
<feature type="region of interest" description="Disordered" evidence="1">
    <location>
        <begin position="345"/>
        <end position="364"/>
    </location>
</feature>
<gene>
    <name evidence="2" type="ORF">HNQ61_004855</name>
</gene>
<proteinExistence type="predicted"/>
<evidence type="ECO:0000313" key="3">
    <source>
        <dbReference type="Proteomes" id="UP000582837"/>
    </source>
</evidence>
<dbReference type="Proteomes" id="UP000582837">
    <property type="component" value="Unassembled WGS sequence"/>
</dbReference>
<evidence type="ECO:0000256" key="1">
    <source>
        <dbReference type="SAM" id="MobiDB-lite"/>
    </source>
</evidence>
<sequence length="364" mass="41129">MALYRRESARLQEIPATTFAAAGLRERNDLQALLRDHVDIIAPDTLVIAEEFGDWDTSQRRIDLLAIDRQANLVVIELKRDETGAHMELQALRYAAMVARITFDQALSAYEKMLARLSRDVDARASLLEFLEWESADETAFAQDVRIVLVAAGFSREITSTVMWLNERDLDIRCVQLQPHWHADELLLDVKQVIPLPQAHQYQVQVAEKAKRERATRSATRDLTRYDVSLYGVTYPALRKRRAILRAVQSLTGNGVQIDDIAQALKHSLPFARYRGNLSRNDLLGSMLGDSIDGLPMNPKYFMTADQDLTRVGDETIAVSKRWGRNTVPELRRLQEAFPEAHLTFSASAEQGPAGGVYDPDELD</sequence>
<protein>
    <recommendedName>
        <fullName evidence="4">DUF91 domain-containing protein</fullName>
    </recommendedName>
</protein>
<name>A0A841H5D7_9BACT</name>
<reference evidence="2 3" key="1">
    <citation type="submission" date="2020-08" db="EMBL/GenBank/DDBJ databases">
        <title>Genomic Encyclopedia of Type Strains, Phase IV (KMG-IV): sequencing the most valuable type-strain genomes for metagenomic binning, comparative biology and taxonomic classification.</title>
        <authorList>
            <person name="Goeker M."/>
        </authorList>
    </citation>
    <scope>NUCLEOTIDE SEQUENCE [LARGE SCALE GENOMIC DNA]</scope>
    <source>
        <strain evidence="2 3">DSM 29007</strain>
    </source>
</reference>
<dbReference type="GO" id="GO:0003676">
    <property type="term" value="F:nucleic acid binding"/>
    <property type="evidence" value="ECO:0007669"/>
    <property type="project" value="InterPro"/>
</dbReference>
<evidence type="ECO:0000313" key="2">
    <source>
        <dbReference type="EMBL" id="MBB6073188.1"/>
    </source>
</evidence>
<dbReference type="InterPro" id="IPR011856">
    <property type="entry name" value="tRNA_endonuc-like_dom_sf"/>
</dbReference>
<comment type="caution">
    <text evidence="2">The sequence shown here is derived from an EMBL/GenBank/DDBJ whole genome shotgun (WGS) entry which is preliminary data.</text>
</comment>
<dbReference type="Gene3D" id="3.40.1350.10">
    <property type="match status" value="1"/>
</dbReference>
<evidence type="ECO:0008006" key="4">
    <source>
        <dbReference type="Google" id="ProtNLM"/>
    </source>
</evidence>
<organism evidence="2 3">
    <name type="scientific">Longimicrobium terrae</name>
    <dbReference type="NCBI Taxonomy" id="1639882"/>
    <lineage>
        <taxon>Bacteria</taxon>
        <taxon>Pseudomonadati</taxon>
        <taxon>Gemmatimonadota</taxon>
        <taxon>Longimicrobiia</taxon>
        <taxon>Longimicrobiales</taxon>
        <taxon>Longimicrobiaceae</taxon>
        <taxon>Longimicrobium</taxon>
    </lineage>
</organism>